<organism evidence="1 2">
    <name type="scientific">Pelagibaculum spongiae</name>
    <dbReference type="NCBI Taxonomy" id="2080658"/>
    <lineage>
        <taxon>Bacteria</taxon>
        <taxon>Pseudomonadati</taxon>
        <taxon>Pseudomonadota</taxon>
        <taxon>Gammaproteobacteria</taxon>
        <taxon>Oceanospirillales</taxon>
        <taxon>Pelagibaculum</taxon>
    </lineage>
</organism>
<keyword evidence="2" id="KW-1185">Reference proteome</keyword>
<accession>A0A2V1GZ75</accession>
<name>A0A2V1GZ75_9GAMM</name>
<dbReference type="AlphaFoldDB" id="A0A2V1GZ75"/>
<evidence type="ECO:0000313" key="1">
    <source>
        <dbReference type="EMBL" id="PVZ72354.1"/>
    </source>
</evidence>
<sequence length="66" mass="7156">MRCFASGAWRASFPLTSKARDDNRKVVDLHDFYLLCSREVRPLQLIAVVSGDAAIGINGDGGSAFI</sequence>
<reference evidence="1 2" key="1">
    <citation type="submission" date="2018-04" db="EMBL/GenBank/DDBJ databases">
        <title>Thalassorhabdus spongiae gen. nov., sp. nov., isolated from a marine sponge in South-West Iceland.</title>
        <authorList>
            <person name="Knobloch S."/>
            <person name="Daussin A."/>
            <person name="Johannsson R."/>
            <person name="Marteinsson V.T."/>
        </authorList>
    </citation>
    <scope>NUCLEOTIDE SEQUENCE [LARGE SCALE GENOMIC DNA]</scope>
    <source>
        <strain evidence="1 2">Hp12</strain>
    </source>
</reference>
<gene>
    <name evidence="1" type="ORF">DC094_04925</name>
</gene>
<comment type="caution">
    <text evidence="1">The sequence shown here is derived from an EMBL/GenBank/DDBJ whole genome shotgun (WGS) entry which is preliminary data.</text>
</comment>
<dbReference type="Proteomes" id="UP000244906">
    <property type="component" value="Unassembled WGS sequence"/>
</dbReference>
<evidence type="ECO:0000313" key="2">
    <source>
        <dbReference type="Proteomes" id="UP000244906"/>
    </source>
</evidence>
<protein>
    <submittedName>
        <fullName evidence="1">Uncharacterized protein</fullName>
    </submittedName>
</protein>
<proteinExistence type="predicted"/>
<dbReference type="EMBL" id="QDDL01000001">
    <property type="protein sequence ID" value="PVZ72354.1"/>
    <property type="molecule type" value="Genomic_DNA"/>
</dbReference>